<keyword evidence="1" id="KW-0175">Coiled coil</keyword>
<evidence type="ECO:0000256" key="2">
    <source>
        <dbReference type="SAM" id="MobiDB-lite"/>
    </source>
</evidence>
<protein>
    <submittedName>
        <fullName evidence="3">Replicase</fullName>
    </submittedName>
</protein>
<sequence length="370" mass="42660">MTDSKELVVPSDDPWMSHAFISKIAAQVSLPYRRQEMHEIVKRNGSLEVHFICGADCLPYGKYPRLFELWACTMIKTGDDCWNPETRTLNLGSSFRDFLRLLNVNVGGRQLKVIKPQFERLFRCTYQILNLTDPNQTDMAAFVVAPRVHIDWLNETKPLKRGEKADNWVTLSKEYVRMLQDSPVPVDLPTVAKIKSPMALDVYWWLTKRYYNMHDRVSIKWQKLYDQFGSDSAMNQFRRNFKQAVAEVLEVYPAARITCGREYVTLWPSQTSVPTVAQTCIAEHASARTVDAQIKDAERAVQAEERVQERRKAAEERTERELAAERARAELDAYKAAHDGLTPFEVARRSHDSQAMPDDRMEPGIEPTLF</sequence>
<gene>
    <name evidence="3" type="ORF">GBK06_10535</name>
</gene>
<reference evidence="3 4" key="1">
    <citation type="journal article" date="2019" name="Nat. Med.">
        <title>A library of human gut bacterial isolates paired with longitudinal multiomics data enables mechanistic microbiome research.</title>
        <authorList>
            <person name="Poyet M."/>
            <person name="Groussin M."/>
            <person name="Gibbons S.M."/>
            <person name="Avila-Pacheco J."/>
            <person name="Jiang X."/>
            <person name="Kearney S.M."/>
            <person name="Perrotta A.R."/>
            <person name="Berdy B."/>
            <person name="Zhao S."/>
            <person name="Lieberman T.D."/>
            <person name="Swanson P.K."/>
            <person name="Smith M."/>
            <person name="Roesemann S."/>
            <person name="Alexander J.E."/>
            <person name="Rich S.A."/>
            <person name="Livny J."/>
            <person name="Vlamakis H."/>
            <person name="Clish C."/>
            <person name="Bullock K."/>
            <person name="Deik A."/>
            <person name="Scott J."/>
            <person name="Pierce K.A."/>
            <person name="Xavier R.J."/>
            <person name="Alm E.J."/>
        </authorList>
    </citation>
    <scope>NUCLEOTIDE SEQUENCE [LARGE SCALE GENOMIC DNA]</scope>
    <source>
        <strain evidence="3 4">BIOML-A284</strain>
    </source>
</reference>
<dbReference type="Pfam" id="PF04796">
    <property type="entry name" value="RepA_C"/>
    <property type="match status" value="1"/>
</dbReference>
<comment type="caution">
    <text evidence="3">The sequence shown here is derived from an EMBL/GenBank/DDBJ whole genome shotgun (WGS) entry which is preliminary data.</text>
</comment>
<accession>A0A6A2SFE3</accession>
<name>A0A6A2SFE3_BIFLN</name>
<feature type="compositionally biased region" description="Basic and acidic residues" evidence="2">
    <location>
        <begin position="347"/>
        <end position="363"/>
    </location>
</feature>
<organism evidence="3 4">
    <name type="scientific">Bifidobacterium longum</name>
    <dbReference type="NCBI Taxonomy" id="216816"/>
    <lineage>
        <taxon>Bacteria</taxon>
        <taxon>Bacillati</taxon>
        <taxon>Actinomycetota</taxon>
        <taxon>Actinomycetes</taxon>
        <taxon>Bifidobacteriales</taxon>
        <taxon>Bifidobacteriaceae</taxon>
        <taxon>Bifidobacterium</taxon>
    </lineage>
</organism>
<evidence type="ECO:0000313" key="3">
    <source>
        <dbReference type="EMBL" id="KAB6915883.1"/>
    </source>
</evidence>
<proteinExistence type="predicted"/>
<feature type="coiled-coil region" evidence="1">
    <location>
        <begin position="287"/>
        <end position="317"/>
    </location>
</feature>
<dbReference type="AlphaFoldDB" id="A0A6A2SFE3"/>
<evidence type="ECO:0000313" key="4">
    <source>
        <dbReference type="Proteomes" id="UP000491334"/>
    </source>
</evidence>
<evidence type="ECO:0000256" key="1">
    <source>
        <dbReference type="SAM" id="Coils"/>
    </source>
</evidence>
<feature type="region of interest" description="Disordered" evidence="2">
    <location>
        <begin position="347"/>
        <end position="370"/>
    </location>
</feature>
<dbReference type="EMBL" id="WDZP01000041">
    <property type="protein sequence ID" value="KAB6915883.1"/>
    <property type="molecule type" value="Genomic_DNA"/>
</dbReference>
<dbReference type="Proteomes" id="UP000491334">
    <property type="component" value="Unassembled WGS sequence"/>
</dbReference>
<dbReference type="InterPro" id="IPR006881">
    <property type="entry name" value="RepA_C"/>
</dbReference>